<dbReference type="EMBL" id="CP020715">
    <property type="protein sequence ID" value="ARJ07294.1"/>
    <property type="molecule type" value="Genomic_DNA"/>
</dbReference>
<dbReference type="InterPro" id="IPR050266">
    <property type="entry name" value="AB_hydrolase_sf"/>
</dbReference>
<dbReference type="SUPFAM" id="SSF53474">
    <property type="entry name" value="alpha/beta-Hydrolases"/>
    <property type="match status" value="1"/>
</dbReference>
<dbReference type="Pfam" id="PF12697">
    <property type="entry name" value="Abhydrolase_6"/>
    <property type="match status" value="1"/>
</dbReference>
<dbReference type="PANTHER" id="PTHR43798:SF33">
    <property type="entry name" value="HYDROLASE, PUTATIVE (AFU_ORTHOLOGUE AFUA_2G14860)-RELATED"/>
    <property type="match status" value="1"/>
</dbReference>
<gene>
    <name evidence="2" type="ORF">B5808_08935</name>
</gene>
<dbReference type="InterPro" id="IPR000639">
    <property type="entry name" value="Epox_hydrolase-like"/>
</dbReference>
<dbReference type="PRINTS" id="PR00412">
    <property type="entry name" value="EPOXHYDRLASE"/>
</dbReference>
<dbReference type="KEGG" id="cphy:B5808_08935"/>
<dbReference type="PRINTS" id="PR00111">
    <property type="entry name" value="ABHYDROLASE"/>
</dbReference>
<keyword evidence="3" id="KW-1185">Reference proteome</keyword>
<reference evidence="2 3" key="1">
    <citation type="submission" date="2017-04" db="EMBL/GenBank/DDBJ databases">
        <authorList>
            <person name="Afonso C.L."/>
            <person name="Miller P.J."/>
            <person name="Scott M.A."/>
            <person name="Spackman E."/>
            <person name="Goraichik I."/>
            <person name="Dimitrov K.M."/>
            <person name="Suarez D.L."/>
            <person name="Swayne D.E."/>
        </authorList>
    </citation>
    <scope>NUCLEOTIDE SEQUENCE [LARGE SCALE GENOMIC DNA]</scope>
    <source>
        <strain evidence="3">XA(T)</strain>
    </source>
</reference>
<sequence length="324" mass="35168">MSIPSPYAARSALMPATERVLTVRGSETHLWEYGDPDSDTVLLIVHGYRGEHHGLEPVVVQLEGLRILSPDLPGFGVSTPLLEGEHDIAGYVAWLHELTGRMRDEVGRDRRFVIVGHSFGSIVVSAALAEGLDVDAAVLINPIAAPALKGPRGVMTHGAIVYYQIAAALPERAGFALLANPLIVRVMSETMAKTKDRALRRWIHDQHDRYFSAFANRTVVLDAFRASVSHDVSEYADRITVPTLMIAADRDDITPIEAEHAVAATIPDAELVVLHGVGHLIHYERPVEAARAIRSFLARLDDGTVAERIDSTDSTADDGAIATS</sequence>
<proteinExistence type="predicted"/>
<dbReference type="RefSeq" id="WP_085021431.1">
    <property type="nucleotide sequence ID" value="NZ_BMHD01000001.1"/>
</dbReference>
<dbReference type="AlphaFoldDB" id="A0A1X9LQ00"/>
<dbReference type="PANTHER" id="PTHR43798">
    <property type="entry name" value="MONOACYLGLYCEROL LIPASE"/>
    <property type="match status" value="1"/>
</dbReference>
<dbReference type="STRING" id="1619308.B5808_08935"/>
<evidence type="ECO:0000313" key="2">
    <source>
        <dbReference type="EMBL" id="ARJ07294.1"/>
    </source>
</evidence>
<feature type="domain" description="AB hydrolase-1" evidence="1">
    <location>
        <begin position="42"/>
        <end position="291"/>
    </location>
</feature>
<keyword evidence="2" id="KW-0378">Hydrolase</keyword>
<protein>
    <submittedName>
        <fullName evidence="2">Alpha/beta hydrolase</fullName>
    </submittedName>
</protein>
<dbReference type="Gene3D" id="3.40.50.1820">
    <property type="entry name" value="alpha/beta hydrolase"/>
    <property type="match status" value="1"/>
</dbReference>
<name>A0A1X9LQ00_9MICO</name>
<dbReference type="InterPro" id="IPR029058">
    <property type="entry name" value="AB_hydrolase_fold"/>
</dbReference>
<accession>A0A1X9LQ00</accession>
<organism evidence="2 3">
    <name type="scientific">Cnuibacter physcomitrellae</name>
    <dbReference type="NCBI Taxonomy" id="1619308"/>
    <lineage>
        <taxon>Bacteria</taxon>
        <taxon>Bacillati</taxon>
        <taxon>Actinomycetota</taxon>
        <taxon>Actinomycetes</taxon>
        <taxon>Micrococcales</taxon>
        <taxon>Microbacteriaceae</taxon>
        <taxon>Cnuibacter</taxon>
    </lineage>
</organism>
<dbReference type="GO" id="GO:0016020">
    <property type="term" value="C:membrane"/>
    <property type="evidence" value="ECO:0007669"/>
    <property type="project" value="TreeGrafter"/>
</dbReference>
<dbReference type="InterPro" id="IPR000073">
    <property type="entry name" value="AB_hydrolase_1"/>
</dbReference>
<evidence type="ECO:0000313" key="3">
    <source>
        <dbReference type="Proteomes" id="UP000192775"/>
    </source>
</evidence>
<dbReference type="Proteomes" id="UP000192775">
    <property type="component" value="Chromosome"/>
</dbReference>
<dbReference type="GO" id="GO:0016787">
    <property type="term" value="F:hydrolase activity"/>
    <property type="evidence" value="ECO:0007669"/>
    <property type="project" value="UniProtKB-KW"/>
</dbReference>
<evidence type="ECO:0000259" key="1">
    <source>
        <dbReference type="Pfam" id="PF12697"/>
    </source>
</evidence>